<dbReference type="Gene3D" id="3.30.70.270">
    <property type="match status" value="1"/>
</dbReference>
<dbReference type="InterPro" id="IPR001610">
    <property type="entry name" value="PAC"/>
</dbReference>
<dbReference type="SUPFAM" id="SSF55785">
    <property type="entry name" value="PYP-like sensor domain (PAS domain)"/>
    <property type="match status" value="3"/>
</dbReference>
<feature type="domain" description="PAS" evidence="1">
    <location>
        <begin position="272"/>
        <end position="342"/>
    </location>
</feature>
<dbReference type="PROSITE" id="PS50112">
    <property type="entry name" value="PAS"/>
    <property type="match status" value="2"/>
</dbReference>
<dbReference type="PROSITE" id="PS50113">
    <property type="entry name" value="PAC"/>
    <property type="match status" value="3"/>
</dbReference>
<feature type="domain" description="PAC" evidence="2">
    <location>
        <begin position="345"/>
        <end position="397"/>
    </location>
</feature>
<dbReference type="InterPro" id="IPR029787">
    <property type="entry name" value="Nucleotide_cyclase"/>
</dbReference>
<feature type="domain" description="PAC" evidence="2">
    <location>
        <begin position="220"/>
        <end position="271"/>
    </location>
</feature>
<dbReference type="CDD" id="cd01949">
    <property type="entry name" value="GGDEF"/>
    <property type="match status" value="1"/>
</dbReference>
<dbReference type="InterPro" id="IPR000160">
    <property type="entry name" value="GGDEF_dom"/>
</dbReference>
<proteinExistence type="predicted"/>
<dbReference type="Pfam" id="PF00989">
    <property type="entry name" value="PAS"/>
    <property type="match status" value="2"/>
</dbReference>
<dbReference type="NCBIfam" id="TIGR00254">
    <property type="entry name" value="GGDEF"/>
    <property type="match status" value="1"/>
</dbReference>
<dbReference type="CDD" id="cd00130">
    <property type="entry name" value="PAS"/>
    <property type="match status" value="2"/>
</dbReference>
<feature type="domain" description="GGDEF" evidence="3">
    <location>
        <begin position="429"/>
        <end position="561"/>
    </location>
</feature>
<evidence type="ECO:0000313" key="5">
    <source>
        <dbReference type="Proteomes" id="UP000275076"/>
    </source>
</evidence>
<dbReference type="InterPro" id="IPR035965">
    <property type="entry name" value="PAS-like_dom_sf"/>
</dbReference>
<dbReference type="InterPro" id="IPR013767">
    <property type="entry name" value="PAS_fold"/>
</dbReference>
<name>A0A3R9QMP6_9BACI</name>
<dbReference type="OrthoDB" id="9759607at2"/>
<dbReference type="Pfam" id="PF00990">
    <property type="entry name" value="GGDEF"/>
    <property type="match status" value="1"/>
</dbReference>
<evidence type="ECO:0000259" key="2">
    <source>
        <dbReference type="PROSITE" id="PS50113"/>
    </source>
</evidence>
<dbReference type="PANTHER" id="PTHR44757:SF2">
    <property type="entry name" value="BIOFILM ARCHITECTURE MAINTENANCE PROTEIN MBAA"/>
    <property type="match status" value="1"/>
</dbReference>
<dbReference type="InterPro" id="IPR013656">
    <property type="entry name" value="PAS_4"/>
</dbReference>
<comment type="caution">
    <text evidence="4">The sequence shown here is derived from an EMBL/GenBank/DDBJ whole genome shotgun (WGS) entry which is preliminary data.</text>
</comment>
<dbReference type="InterPro" id="IPR000014">
    <property type="entry name" value="PAS"/>
</dbReference>
<dbReference type="SUPFAM" id="SSF55073">
    <property type="entry name" value="Nucleotide cyclase"/>
    <property type="match status" value="1"/>
</dbReference>
<sequence>MKMLTDWITNIEDGQYLDMIFNNISDMVFLLSMNEDGSFQYVTANQTAVETLYFPKNFRGKQVSSLMPPASAQVITEKYREAITKQTTITYQTKIEFPARSGAESTRFSYVESKVTPILNNQGIYEHIIAVTRDVTDWVEQERQLKHVNKQVELMFNHAADAVFMFDYKADYTKVNQGFTNLFGWTEKELVRDRNISILPPTDNDFPNIFEQLQTGNVVQNHHSKRVTKEGQTIDVLASYSPIIEEDRLVGGVALYKDITDMKRMQDRVRESEERYRAIANHTNDLIRILDKDGIIQYASPSHERVLGMPADFYVGKSVLSFAHPDDMGVLQNMVEHIIQTGEPAETEYRRFHKNRDIIWVEAKGTPVMNSKEYIEQIIIVARDISKRKDWEEELMALALHDELTQLPNRRLFQQELEHSIEDVKRNNSELAILTMDCDDFKSINDQYGHDVGDEVIKELAQRINQSLRNTDIVCRMGGDEFHALLTDIYTGKEGELVAERILHEMEKPFHIWNHTLYLTISIGIAFYHGHQTVEQLFKESDEALYKAKMTGKNMYCIYDS</sequence>
<evidence type="ECO:0000259" key="1">
    <source>
        <dbReference type="PROSITE" id="PS50112"/>
    </source>
</evidence>
<dbReference type="SMART" id="SM00267">
    <property type="entry name" value="GGDEF"/>
    <property type="match status" value="1"/>
</dbReference>
<reference evidence="4 5" key="1">
    <citation type="submission" date="2018-10" db="EMBL/GenBank/DDBJ databases">
        <title>Draft genome sequence of Bacillus salarius IM0101, isolated from a hypersaline soil in Inner Mongolia, China.</title>
        <authorList>
            <person name="Yamprayoonswat W."/>
            <person name="Boonvisut S."/>
            <person name="Jumpathong W."/>
            <person name="Sittihan S."/>
            <person name="Ruangsuj P."/>
            <person name="Wanthongcharoen S."/>
            <person name="Thongpramul N."/>
            <person name="Pimmason S."/>
            <person name="Yu B."/>
            <person name="Yasawong M."/>
        </authorList>
    </citation>
    <scope>NUCLEOTIDE SEQUENCE [LARGE SCALE GENOMIC DNA]</scope>
    <source>
        <strain evidence="4 5">IM0101</strain>
    </source>
</reference>
<organism evidence="4 5">
    <name type="scientific">Salibacterium salarium</name>
    <dbReference type="NCBI Taxonomy" id="284579"/>
    <lineage>
        <taxon>Bacteria</taxon>
        <taxon>Bacillati</taxon>
        <taxon>Bacillota</taxon>
        <taxon>Bacilli</taxon>
        <taxon>Bacillales</taxon>
        <taxon>Bacillaceae</taxon>
    </lineage>
</organism>
<dbReference type="EMBL" id="RBVX01000004">
    <property type="protein sequence ID" value="RSL34191.1"/>
    <property type="molecule type" value="Genomic_DNA"/>
</dbReference>
<dbReference type="Pfam" id="PF08448">
    <property type="entry name" value="PAS_4"/>
    <property type="match status" value="1"/>
</dbReference>
<dbReference type="SMART" id="SM00091">
    <property type="entry name" value="PAS"/>
    <property type="match status" value="3"/>
</dbReference>
<feature type="domain" description="PAC" evidence="2">
    <location>
        <begin position="93"/>
        <end position="147"/>
    </location>
</feature>
<dbReference type="GO" id="GO:0006355">
    <property type="term" value="P:regulation of DNA-templated transcription"/>
    <property type="evidence" value="ECO:0007669"/>
    <property type="project" value="InterPro"/>
</dbReference>
<dbReference type="PROSITE" id="PS50887">
    <property type="entry name" value="GGDEF"/>
    <property type="match status" value="1"/>
</dbReference>
<keyword evidence="5" id="KW-1185">Reference proteome</keyword>
<dbReference type="Gene3D" id="3.30.450.20">
    <property type="entry name" value="PAS domain"/>
    <property type="match status" value="3"/>
</dbReference>
<protein>
    <submittedName>
        <fullName evidence="4">Diguanylate cyclase</fullName>
    </submittedName>
</protein>
<dbReference type="InterPro" id="IPR043128">
    <property type="entry name" value="Rev_trsase/Diguanyl_cyclase"/>
</dbReference>
<evidence type="ECO:0000313" key="4">
    <source>
        <dbReference type="EMBL" id="RSL34191.1"/>
    </source>
</evidence>
<dbReference type="InterPro" id="IPR000700">
    <property type="entry name" value="PAS-assoc_C"/>
</dbReference>
<dbReference type="Proteomes" id="UP000275076">
    <property type="component" value="Unassembled WGS sequence"/>
</dbReference>
<dbReference type="NCBIfam" id="TIGR00229">
    <property type="entry name" value="sensory_box"/>
    <property type="match status" value="3"/>
</dbReference>
<gene>
    <name evidence="4" type="ORF">D7Z54_06410</name>
</gene>
<dbReference type="AlphaFoldDB" id="A0A3R9QMP6"/>
<evidence type="ECO:0000259" key="3">
    <source>
        <dbReference type="PROSITE" id="PS50887"/>
    </source>
</evidence>
<dbReference type="InterPro" id="IPR052155">
    <property type="entry name" value="Biofilm_reg_signaling"/>
</dbReference>
<dbReference type="FunFam" id="3.30.70.270:FF:000001">
    <property type="entry name" value="Diguanylate cyclase domain protein"/>
    <property type="match status" value="1"/>
</dbReference>
<accession>A0A3R9QMP6</accession>
<dbReference type="PANTHER" id="PTHR44757">
    <property type="entry name" value="DIGUANYLATE CYCLASE DGCP"/>
    <property type="match status" value="1"/>
</dbReference>
<dbReference type="SMART" id="SM00086">
    <property type="entry name" value="PAC"/>
    <property type="match status" value="2"/>
</dbReference>
<feature type="domain" description="PAS" evidence="1">
    <location>
        <begin position="148"/>
        <end position="203"/>
    </location>
</feature>